<feature type="domain" description="Bacterial shufflon protein N-terminal" evidence="1">
    <location>
        <begin position="38"/>
        <end position="243"/>
    </location>
</feature>
<evidence type="ECO:0000259" key="1">
    <source>
        <dbReference type="Pfam" id="PF04917"/>
    </source>
</evidence>
<dbReference type="InterPro" id="IPR007001">
    <property type="entry name" value="Shufflon_N"/>
</dbReference>
<evidence type="ECO:0000313" key="3">
    <source>
        <dbReference type="Proteomes" id="UP000194999"/>
    </source>
</evidence>
<organism evidence="2 3">
    <name type="scientific">Acetobacter orientalis</name>
    <dbReference type="NCBI Taxonomy" id="146474"/>
    <lineage>
        <taxon>Bacteria</taxon>
        <taxon>Pseudomonadati</taxon>
        <taxon>Pseudomonadota</taxon>
        <taxon>Alphaproteobacteria</taxon>
        <taxon>Acetobacterales</taxon>
        <taxon>Acetobacteraceae</taxon>
        <taxon>Acetobacter</taxon>
    </lineage>
</organism>
<dbReference type="EMBL" id="JOOY01000153">
    <property type="protein sequence ID" value="OUI97417.1"/>
    <property type="molecule type" value="Genomic_DNA"/>
</dbReference>
<accession>A0A252AZI3</accession>
<dbReference type="Proteomes" id="UP000194999">
    <property type="component" value="Unassembled WGS sequence"/>
</dbReference>
<evidence type="ECO:0000313" key="2">
    <source>
        <dbReference type="EMBL" id="OUI97417.1"/>
    </source>
</evidence>
<gene>
    <name evidence="2" type="ORF">HK15_03270</name>
</gene>
<dbReference type="Pfam" id="PF04917">
    <property type="entry name" value="Shufflon_N"/>
    <property type="match status" value="1"/>
</dbReference>
<name>A0A252AZI3_9PROT</name>
<dbReference type="AlphaFoldDB" id="A0A252AZI3"/>
<proteinExistence type="predicted"/>
<reference evidence="2 3" key="1">
    <citation type="submission" date="2014-06" db="EMBL/GenBank/DDBJ databases">
        <authorList>
            <person name="Ju J."/>
            <person name="Zhang J."/>
        </authorList>
    </citation>
    <scope>NUCLEOTIDE SEQUENCE [LARGE SCALE GENOMIC DNA]</scope>
    <source>
        <strain evidence="2">DmW_048</strain>
    </source>
</reference>
<sequence>MWQLIGSAIAGLVILLSMPVYNEIQANNLAATVDADAASQFQTILAGAQKYVAAQKDTLSDTLGIGGAYQEVPFVDLLNTNSLPGGFSQNNVLGATWHVYVQQPASGAIRTMVTATGGRQLKQSDLINIAGLTGDQGGYVPYDGMFGLSSSEAHGTTWNLSLAGLPSPGAGHLFGTVTVGDAASPTIDTNDFLYRVGVPGHDELNTMGVALNMGNNNINNVATLNANQGMFSNNVTVTAGGCAFNAPGTCVYGDGTNSAVRTRGTVFFQHMDGSGADTSANHATMQAAITGTDNGTAVSGGACSPNGAFASSTDGTGTHLECVSGIWKTFGGGGSGMVSYVTYVDGKEGLLTGRGCNAQKEEVPTAGAVAYRYTMRTSGNLILSGTSSTACLVKQAGPGIQNVAISFATPDNSTSTGSGAQSCPSGSVPYTINGYPSTEQRSYRPGVANTYTEGFYLVGCFAN</sequence>
<protein>
    <recommendedName>
        <fullName evidence="1">Bacterial shufflon protein N-terminal domain-containing protein</fullName>
    </recommendedName>
</protein>
<comment type="caution">
    <text evidence="2">The sequence shown here is derived from an EMBL/GenBank/DDBJ whole genome shotgun (WGS) entry which is preliminary data.</text>
</comment>
<dbReference type="RefSeq" id="WP_094756198.1">
    <property type="nucleotide sequence ID" value="NZ_JOOY01000153.1"/>
</dbReference>